<gene>
    <name evidence="4" type="ORF">HERI1096_LOCUS32277</name>
</gene>
<dbReference type="SUPFAM" id="SSF53649">
    <property type="entry name" value="Alkaline phosphatase-like"/>
    <property type="match status" value="1"/>
</dbReference>
<dbReference type="InterPro" id="IPR047115">
    <property type="entry name" value="ARSB"/>
</dbReference>
<keyword evidence="1" id="KW-0479">Metal-binding</keyword>
<dbReference type="AlphaFoldDB" id="A0A7S3FC00"/>
<dbReference type="PANTHER" id="PTHR10342">
    <property type="entry name" value="ARYLSULFATASE"/>
    <property type="match status" value="1"/>
</dbReference>
<evidence type="ECO:0000256" key="2">
    <source>
        <dbReference type="ARBA" id="ARBA00022837"/>
    </source>
</evidence>
<sequence>MHTVDVLPTLVDALGGEASSLAPKGFPLDGVSQWPMLSRGETGSRDTVLLECDPLASPFSNRPPGFVCSGDEHATPYYALRQNNWKLIIGDPGMDDRVHPSIGNGLWCTGPPCPADYNNTATAAGPYSVDSVMLFDLSNDTTESHNVAAAHQDVVTKLKGLIQAFNASAVSSLGVCAPAEPAQAPSMHNGTCTPWAAPPIS</sequence>
<protein>
    <recommendedName>
        <fullName evidence="5">Sulfatase N-terminal domain-containing protein</fullName>
    </recommendedName>
</protein>
<dbReference type="PANTHER" id="PTHR10342:SF274">
    <property type="entry name" value="ARYLSULFATASE B"/>
    <property type="match status" value="1"/>
</dbReference>
<dbReference type="InterPro" id="IPR017850">
    <property type="entry name" value="Alkaline_phosphatase_core_sf"/>
</dbReference>
<evidence type="ECO:0000256" key="3">
    <source>
        <dbReference type="ARBA" id="ARBA00023180"/>
    </source>
</evidence>
<reference evidence="4" key="1">
    <citation type="submission" date="2021-01" db="EMBL/GenBank/DDBJ databases">
        <authorList>
            <person name="Corre E."/>
            <person name="Pelletier E."/>
            <person name="Niang G."/>
            <person name="Scheremetjew M."/>
            <person name="Finn R."/>
            <person name="Kale V."/>
            <person name="Holt S."/>
            <person name="Cochrane G."/>
            <person name="Meng A."/>
            <person name="Brown T."/>
            <person name="Cohen L."/>
        </authorList>
    </citation>
    <scope>NUCLEOTIDE SEQUENCE</scope>
    <source>
        <strain evidence="4">CCMP281</strain>
    </source>
</reference>
<dbReference type="GO" id="GO:0046872">
    <property type="term" value="F:metal ion binding"/>
    <property type="evidence" value="ECO:0007669"/>
    <property type="project" value="UniProtKB-KW"/>
</dbReference>
<dbReference type="EMBL" id="HBHX01058500">
    <property type="protein sequence ID" value="CAE0138511.1"/>
    <property type="molecule type" value="Transcribed_RNA"/>
</dbReference>
<evidence type="ECO:0000256" key="1">
    <source>
        <dbReference type="ARBA" id="ARBA00022723"/>
    </source>
</evidence>
<keyword evidence="3" id="KW-0325">Glycoprotein</keyword>
<dbReference type="GO" id="GO:0008484">
    <property type="term" value="F:sulfuric ester hydrolase activity"/>
    <property type="evidence" value="ECO:0007669"/>
    <property type="project" value="InterPro"/>
</dbReference>
<name>A0A7S3FC00_9EUKA</name>
<organism evidence="4">
    <name type="scientific">Haptolina ericina</name>
    <dbReference type="NCBI Taxonomy" id="156174"/>
    <lineage>
        <taxon>Eukaryota</taxon>
        <taxon>Haptista</taxon>
        <taxon>Haptophyta</taxon>
        <taxon>Prymnesiophyceae</taxon>
        <taxon>Prymnesiales</taxon>
        <taxon>Prymnesiaceae</taxon>
        <taxon>Haptolina</taxon>
    </lineage>
</organism>
<dbReference type="Gene3D" id="3.30.1120.10">
    <property type="match status" value="1"/>
</dbReference>
<dbReference type="Gene3D" id="3.40.720.10">
    <property type="entry name" value="Alkaline Phosphatase, subunit A"/>
    <property type="match status" value="1"/>
</dbReference>
<accession>A0A7S3FC00</accession>
<evidence type="ECO:0008006" key="5">
    <source>
        <dbReference type="Google" id="ProtNLM"/>
    </source>
</evidence>
<keyword evidence="2" id="KW-0106">Calcium</keyword>
<proteinExistence type="predicted"/>
<evidence type="ECO:0000313" key="4">
    <source>
        <dbReference type="EMBL" id="CAE0138511.1"/>
    </source>
</evidence>